<dbReference type="HOGENOM" id="CLU_1677692_0_0_1"/>
<evidence type="ECO:0000313" key="2">
    <source>
        <dbReference type="Proteomes" id="UP000054466"/>
    </source>
</evidence>
<sequence>MPSCQSVPPEMSAPCLPCGTTLLNPIKSSPENGLPQPCALTQRLCLTTTHRRHTPRLPLPQWRSLRTQSPLSFVAGSGPPGRNIRRSSAGCRGWFGIIRNTITTLLQSCISKTIAVPAASVMLLLLIGKRLGRVGYPDLVSQAVAGRCAKGACAPAS</sequence>
<accession>A0A0D2C985</accession>
<protein>
    <submittedName>
        <fullName evidence="1">Uncharacterized protein</fullName>
    </submittedName>
</protein>
<proteinExistence type="predicted"/>
<dbReference type="GeneID" id="27346597"/>
<dbReference type="EMBL" id="KN847043">
    <property type="protein sequence ID" value="KIW27683.1"/>
    <property type="molecule type" value="Genomic_DNA"/>
</dbReference>
<reference evidence="1 2" key="1">
    <citation type="submission" date="2015-01" db="EMBL/GenBank/DDBJ databases">
        <title>The Genome Sequence of Cladophialophora immunda CBS83496.</title>
        <authorList>
            <consortium name="The Broad Institute Genomics Platform"/>
            <person name="Cuomo C."/>
            <person name="de Hoog S."/>
            <person name="Gorbushina A."/>
            <person name="Stielow B."/>
            <person name="Teixiera M."/>
            <person name="Abouelleil A."/>
            <person name="Chapman S.B."/>
            <person name="Priest M."/>
            <person name="Young S.K."/>
            <person name="Wortman J."/>
            <person name="Nusbaum C."/>
            <person name="Birren B."/>
        </authorList>
    </citation>
    <scope>NUCLEOTIDE SEQUENCE [LARGE SCALE GENOMIC DNA]</scope>
    <source>
        <strain evidence="1 2">CBS 83496</strain>
    </source>
</reference>
<dbReference type="RefSeq" id="XP_016247899.1">
    <property type="nucleotide sequence ID" value="XM_016394480.1"/>
</dbReference>
<dbReference type="VEuPathDB" id="FungiDB:PV07_07403"/>
<name>A0A0D2C985_9EURO</name>
<dbReference type="Proteomes" id="UP000054466">
    <property type="component" value="Unassembled WGS sequence"/>
</dbReference>
<keyword evidence="2" id="KW-1185">Reference proteome</keyword>
<gene>
    <name evidence="1" type="ORF">PV07_07403</name>
</gene>
<evidence type="ECO:0000313" key="1">
    <source>
        <dbReference type="EMBL" id="KIW27683.1"/>
    </source>
</evidence>
<organism evidence="1 2">
    <name type="scientific">Cladophialophora immunda</name>
    <dbReference type="NCBI Taxonomy" id="569365"/>
    <lineage>
        <taxon>Eukaryota</taxon>
        <taxon>Fungi</taxon>
        <taxon>Dikarya</taxon>
        <taxon>Ascomycota</taxon>
        <taxon>Pezizomycotina</taxon>
        <taxon>Eurotiomycetes</taxon>
        <taxon>Chaetothyriomycetidae</taxon>
        <taxon>Chaetothyriales</taxon>
        <taxon>Herpotrichiellaceae</taxon>
        <taxon>Cladophialophora</taxon>
    </lineage>
</organism>
<dbReference type="AlphaFoldDB" id="A0A0D2C985"/>